<reference evidence="7 8" key="1">
    <citation type="submission" date="2024-07" db="EMBL/GenBank/DDBJ databases">
        <title>Uliginosibacterium paludis KCTC:42655.</title>
        <authorList>
            <person name="Kim M.K."/>
        </authorList>
    </citation>
    <scope>NUCLEOTIDE SEQUENCE [LARGE SCALE GENOMIC DNA]</scope>
    <source>
        <strain evidence="7 8">KCTC 42655</strain>
    </source>
</reference>
<keyword evidence="3" id="KW-1133">Transmembrane helix</keyword>
<evidence type="ECO:0000256" key="5">
    <source>
        <dbReference type="SAM" id="SignalP"/>
    </source>
</evidence>
<evidence type="ECO:0000313" key="7">
    <source>
        <dbReference type="EMBL" id="MET1490234.1"/>
    </source>
</evidence>
<comment type="caution">
    <text evidence="7">The sequence shown here is derived from an EMBL/GenBank/DDBJ whole genome shotgun (WGS) entry which is preliminary data.</text>
</comment>
<evidence type="ECO:0000256" key="2">
    <source>
        <dbReference type="ARBA" id="ARBA00022692"/>
    </source>
</evidence>
<dbReference type="EMBL" id="JBEWLZ010000005">
    <property type="protein sequence ID" value="MET1490234.1"/>
    <property type="molecule type" value="Genomic_DNA"/>
</dbReference>
<dbReference type="SUPFAM" id="SSF74653">
    <property type="entry name" value="TolA/TonB C-terminal domain"/>
    <property type="match status" value="1"/>
</dbReference>
<organism evidence="7 8">
    <name type="scientific">Uliginosibacterium paludis</name>
    <dbReference type="NCBI Taxonomy" id="1615952"/>
    <lineage>
        <taxon>Bacteria</taxon>
        <taxon>Pseudomonadati</taxon>
        <taxon>Pseudomonadota</taxon>
        <taxon>Betaproteobacteria</taxon>
        <taxon>Rhodocyclales</taxon>
        <taxon>Zoogloeaceae</taxon>
        <taxon>Uliginosibacterium</taxon>
    </lineage>
</organism>
<evidence type="ECO:0000256" key="4">
    <source>
        <dbReference type="ARBA" id="ARBA00023136"/>
    </source>
</evidence>
<dbReference type="NCBIfam" id="TIGR01352">
    <property type="entry name" value="tonB_Cterm"/>
    <property type="match status" value="1"/>
</dbReference>
<evidence type="ECO:0000256" key="3">
    <source>
        <dbReference type="ARBA" id="ARBA00022989"/>
    </source>
</evidence>
<keyword evidence="5" id="KW-0732">Signal</keyword>
<evidence type="ECO:0000259" key="6">
    <source>
        <dbReference type="PROSITE" id="PS52015"/>
    </source>
</evidence>
<name>A0ABV2CQP7_9RHOO</name>
<dbReference type="InterPro" id="IPR037682">
    <property type="entry name" value="TonB_C"/>
</dbReference>
<sequence length="117" mass="12686">MRLHAAASCLVLLAACATQPAQEWPADVVSFDRMTLAGPVGLTISRKLGQDLPRGVVGLKLWVDEQGRVRKVVQLESSGHENLDAAAAQSALGLRFKPWLRDGQPAPVTVLMPYRMI</sequence>
<feature type="signal peptide" evidence="5">
    <location>
        <begin position="1"/>
        <end position="21"/>
    </location>
</feature>
<keyword evidence="8" id="KW-1185">Reference proteome</keyword>
<dbReference type="Gene3D" id="3.30.1150.10">
    <property type="match status" value="1"/>
</dbReference>
<feature type="domain" description="TonB C-terminal" evidence="6">
    <location>
        <begin position="29"/>
        <end position="117"/>
    </location>
</feature>
<dbReference type="Proteomes" id="UP001548590">
    <property type="component" value="Unassembled WGS sequence"/>
</dbReference>
<protein>
    <submittedName>
        <fullName evidence="7">Energy transducer TonB</fullName>
    </submittedName>
</protein>
<evidence type="ECO:0000313" key="8">
    <source>
        <dbReference type="Proteomes" id="UP001548590"/>
    </source>
</evidence>
<accession>A0ABV2CQP7</accession>
<proteinExistence type="predicted"/>
<gene>
    <name evidence="7" type="ORF">ABVT11_10395</name>
</gene>
<evidence type="ECO:0000256" key="1">
    <source>
        <dbReference type="ARBA" id="ARBA00004167"/>
    </source>
</evidence>
<keyword evidence="2" id="KW-0812">Transmembrane</keyword>
<dbReference type="InterPro" id="IPR006260">
    <property type="entry name" value="TonB/TolA_C"/>
</dbReference>
<comment type="subcellular location">
    <subcellularLocation>
        <location evidence="1">Membrane</location>
        <topology evidence="1">Single-pass membrane protein</topology>
    </subcellularLocation>
</comment>
<feature type="chain" id="PRO_5046593019" evidence="5">
    <location>
        <begin position="22"/>
        <end position="117"/>
    </location>
</feature>
<dbReference type="PROSITE" id="PS52015">
    <property type="entry name" value="TONB_CTD"/>
    <property type="match status" value="1"/>
</dbReference>
<dbReference type="PROSITE" id="PS51257">
    <property type="entry name" value="PROKAR_LIPOPROTEIN"/>
    <property type="match status" value="1"/>
</dbReference>
<dbReference type="Pfam" id="PF03544">
    <property type="entry name" value="TonB_C"/>
    <property type="match status" value="1"/>
</dbReference>
<dbReference type="RefSeq" id="WP_345928400.1">
    <property type="nucleotide sequence ID" value="NZ_JBDIVF010000006.1"/>
</dbReference>
<keyword evidence="4" id="KW-0472">Membrane</keyword>